<sequence length="423" mass="45541">MSSEAIRDALAAVGYEFVQLEPPIPGGRDRWRPDVVAWAADSNGALTPWVAIEVVKSRAPVRPEAGLRALARARDMLGTADHYIVVNDAEWYRADPGLRRLTQVEGPDAPPNGGEGEIEDVELVTALLSHELWKAASRARGSGSHTTDSNLDLGAAIDLTGFQTFTSSRVRVGPETLWQARRRAVVDFERRHKEAGEFTSHKGVSKAVAHLAGSRLTRDLLDPFCGAGSFLWEAIDYAQDHVTGLNRVLGYDVHQRMADVARSIGSVSPVPVEIITGDVFKTDVPPSTCLVSAPPSSLRLQKHYELLDGSTTRDGDLAVLDRVVRLLGEGSRAVLHLPAGVTYRSNGEPYRRFLASRFRVAAILGLPPGAVAGTAIRSILIVIEKAEPGDTFIAQLGEDWESQLAPGGAALEAALVHVDGARP</sequence>
<name>A0ABX8XXG0_9ACTN</name>
<keyword evidence="4" id="KW-0949">S-adenosyl-L-methionine</keyword>
<dbReference type="EMBL" id="CP080647">
    <property type="protein sequence ID" value="QYX80529.1"/>
    <property type="molecule type" value="Genomic_DNA"/>
</dbReference>
<keyword evidence="5" id="KW-0680">Restriction system</keyword>
<evidence type="ECO:0000256" key="5">
    <source>
        <dbReference type="ARBA" id="ARBA00022747"/>
    </source>
</evidence>
<feature type="domain" description="DNA methylase adenine-specific" evidence="7">
    <location>
        <begin position="190"/>
        <end position="388"/>
    </location>
</feature>
<evidence type="ECO:0000256" key="4">
    <source>
        <dbReference type="ARBA" id="ARBA00022691"/>
    </source>
</evidence>
<dbReference type="InterPro" id="IPR029063">
    <property type="entry name" value="SAM-dependent_MTases_sf"/>
</dbReference>
<dbReference type="Gene3D" id="3.40.50.150">
    <property type="entry name" value="Vaccinia Virus protein VP39"/>
    <property type="match status" value="1"/>
</dbReference>
<keyword evidence="9" id="KW-1185">Reference proteome</keyword>
<evidence type="ECO:0000256" key="6">
    <source>
        <dbReference type="ARBA" id="ARBA00047942"/>
    </source>
</evidence>
<evidence type="ECO:0000256" key="2">
    <source>
        <dbReference type="ARBA" id="ARBA00022603"/>
    </source>
</evidence>
<dbReference type="EC" id="2.1.1.72" evidence="1"/>
<accession>A0ABX8XXG0</accession>
<evidence type="ECO:0000313" key="8">
    <source>
        <dbReference type="EMBL" id="QYX80529.1"/>
    </source>
</evidence>
<organism evidence="8 9">
    <name type="scientific">Streptomyces akebiae</name>
    <dbReference type="NCBI Taxonomy" id="2865673"/>
    <lineage>
        <taxon>Bacteria</taxon>
        <taxon>Bacillati</taxon>
        <taxon>Actinomycetota</taxon>
        <taxon>Actinomycetes</taxon>
        <taxon>Kitasatosporales</taxon>
        <taxon>Streptomycetaceae</taxon>
        <taxon>Streptomyces</taxon>
    </lineage>
</organism>
<dbReference type="PANTHER" id="PTHR42933:SF3">
    <property type="entry name" value="TYPE I RESTRICTION ENZYME MJAVIII METHYLASE SUBUNIT"/>
    <property type="match status" value="1"/>
</dbReference>
<comment type="catalytic activity">
    <reaction evidence="6">
        <text>a 2'-deoxyadenosine in DNA + S-adenosyl-L-methionine = an N(6)-methyl-2'-deoxyadenosine in DNA + S-adenosyl-L-homocysteine + H(+)</text>
        <dbReference type="Rhea" id="RHEA:15197"/>
        <dbReference type="Rhea" id="RHEA-COMP:12418"/>
        <dbReference type="Rhea" id="RHEA-COMP:12419"/>
        <dbReference type="ChEBI" id="CHEBI:15378"/>
        <dbReference type="ChEBI" id="CHEBI:57856"/>
        <dbReference type="ChEBI" id="CHEBI:59789"/>
        <dbReference type="ChEBI" id="CHEBI:90615"/>
        <dbReference type="ChEBI" id="CHEBI:90616"/>
        <dbReference type="EC" id="2.1.1.72"/>
    </reaction>
</comment>
<evidence type="ECO:0000259" key="7">
    <source>
        <dbReference type="Pfam" id="PF02384"/>
    </source>
</evidence>
<keyword evidence="3" id="KW-0808">Transferase</keyword>
<dbReference type="Pfam" id="PF02384">
    <property type="entry name" value="N6_Mtase"/>
    <property type="match status" value="1"/>
</dbReference>
<evidence type="ECO:0000256" key="1">
    <source>
        <dbReference type="ARBA" id="ARBA00011900"/>
    </source>
</evidence>
<evidence type="ECO:0000256" key="3">
    <source>
        <dbReference type="ARBA" id="ARBA00022679"/>
    </source>
</evidence>
<protein>
    <recommendedName>
        <fullName evidence="1">site-specific DNA-methyltransferase (adenine-specific)</fullName>
        <ecNumber evidence="1">2.1.1.72</ecNumber>
    </recommendedName>
</protein>
<evidence type="ECO:0000313" key="9">
    <source>
        <dbReference type="Proteomes" id="UP000827138"/>
    </source>
</evidence>
<dbReference type="Proteomes" id="UP000827138">
    <property type="component" value="Chromosome"/>
</dbReference>
<dbReference type="InterPro" id="IPR051537">
    <property type="entry name" value="DNA_Adenine_Mtase"/>
</dbReference>
<dbReference type="GO" id="GO:0008168">
    <property type="term" value="F:methyltransferase activity"/>
    <property type="evidence" value="ECO:0007669"/>
    <property type="project" value="UniProtKB-KW"/>
</dbReference>
<dbReference type="SUPFAM" id="SSF53335">
    <property type="entry name" value="S-adenosyl-L-methionine-dependent methyltransferases"/>
    <property type="match status" value="1"/>
</dbReference>
<reference evidence="8 9" key="1">
    <citation type="submission" date="2021-08" db="EMBL/GenBank/DDBJ databases">
        <authorList>
            <person name="Ping M."/>
        </authorList>
    </citation>
    <scope>NUCLEOTIDE SEQUENCE [LARGE SCALE GENOMIC DNA]</scope>
    <source>
        <strain evidence="8 9">MG28</strain>
    </source>
</reference>
<dbReference type="PANTHER" id="PTHR42933">
    <property type="entry name" value="SLR6095 PROTEIN"/>
    <property type="match status" value="1"/>
</dbReference>
<keyword evidence="2 8" id="KW-0489">Methyltransferase</keyword>
<dbReference type="GO" id="GO:0032259">
    <property type="term" value="P:methylation"/>
    <property type="evidence" value="ECO:0007669"/>
    <property type="project" value="UniProtKB-KW"/>
</dbReference>
<proteinExistence type="predicted"/>
<dbReference type="InterPro" id="IPR003356">
    <property type="entry name" value="DNA_methylase_A-5"/>
</dbReference>
<dbReference type="RefSeq" id="WP_220649240.1">
    <property type="nucleotide sequence ID" value="NZ_CP080647.1"/>
</dbReference>
<gene>
    <name evidence="8" type="ORF">K1J60_32015</name>
</gene>